<keyword evidence="8" id="KW-1185">Reference proteome</keyword>
<evidence type="ECO:0000256" key="4">
    <source>
        <dbReference type="ARBA" id="ARBA00023030"/>
    </source>
</evidence>
<dbReference type="GO" id="GO:0005576">
    <property type="term" value="C:extracellular region"/>
    <property type="evidence" value="ECO:0007669"/>
    <property type="project" value="UniProtKB-SubCell"/>
</dbReference>
<evidence type="ECO:0000256" key="2">
    <source>
        <dbReference type="ARBA" id="ARBA00007936"/>
    </source>
</evidence>
<dbReference type="AlphaFoldDB" id="A0A7J5ZZX6"/>
<dbReference type="InterPro" id="IPR008996">
    <property type="entry name" value="IL1/FGF"/>
</dbReference>
<feature type="compositionally biased region" description="Low complexity" evidence="6">
    <location>
        <begin position="66"/>
        <end position="85"/>
    </location>
</feature>
<comment type="similarity">
    <text evidence="2 5">Belongs to the heparin-binding growth factors family.</text>
</comment>
<keyword evidence="4" id="KW-0339">Growth factor</keyword>
<dbReference type="Proteomes" id="UP000593565">
    <property type="component" value="Unassembled WGS sequence"/>
</dbReference>
<evidence type="ECO:0000256" key="3">
    <source>
        <dbReference type="ARBA" id="ARBA00022525"/>
    </source>
</evidence>
<evidence type="ECO:0000313" key="8">
    <source>
        <dbReference type="Proteomes" id="UP000593565"/>
    </source>
</evidence>
<accession>A0A7J5ZZX6</accession>
<dbReference type="Pfam" id="PF00167">
    <property type="entry name" value="FGF"/>
    <property type="match status" value="1"/>
</dbReference>
<evidence type="ECO:0000313" key="7">
    <source>
        <dbReference type="EMBL" id="KAF4074778.1"/>
    </source>
</evidence>
<dbReference type="GO" id="GO:0008083">
    <property type="term" value="F:growth factor activity"/>
    <property type="evidence" value="ECO:0007669"/>
    <property type="project" value="UniProtKB-KW"/>
</dbReference>
<dbReference type="InterPro" id="IPR002209">
    <property type="entry name" value="Fibroblast_GF_fam"/>
</dbReference>
<feature type="region of interest" description="Disordered" evidence="6">
    <location>
        <begin position="1"/>
        <end position="22"/>
    </location>
</feature>
<dbReference type="OrthoDB" id="10008525at2759"/>
<comment type="caution">
    <text evidence="7">The sequence shown here is derived from an EMBL/GenBank/DDBJ whole genome shotgun (WGS) entry which is preliminary data.</text>
</comment>
<reference evidence="7 8" key="1">
    <citation type="submission" date="2020-02" db="EMBL/GenBank/DDBJ databases">
        <title>A chromosome-scale genome assembly of the black bullhead catfish (Ameiurus melas).</title>
        <authorList>
            <person name="Wen M."/>
            <person name="Zham M."/>
            <person name="Cabau C."/>
            <person name="Klopp C."/>
            <person name="Donnadieu C."/>
            <person name="Roques C."/>
            <person name="Bouchez O."/>
            <person name="Lampietro C."/>
            <person name="Jouanno E."/>
            <person name="Herpin A."/>
            <person name="Louis A."/>
            <person name="Berthelot C."/>
            <person name="Parey E."/>
            <person name="Roest-Crollius H."/>
            <person name="Braasch I."/>
            <person name="Postlethwait J."/>
            <person name="Robinson-Rechavi M."/>
            <person name="Echchiki A."/>
            <person name="Begum T."/>
            <person name="Montfort J."/>
            <person name="Schartl M."/>
            <person name="Bobe J."/>
            <person name="Guiguen Y."/>
        </authorList>
    </citation>
    <scope>NUCLEOTIDE SEQUENCE [LARGE SCALE GENOMIC DNA]</scope>
    <source>
        <strain evidence="7">M_S1</strain>
        <tissue evidence="7">Blood</tissue>
    </source>
</reference>
<proteinExistence type="inferred from homology"/>
<evidence type="ECO:0000256" key="1">
    <source>
        <dbReference type="ARBA" id="ARBA00004613"/>
    </source>
</evidence>
<sequence>MLPPVRVSDDDDDDDEGDMERSSGCSLCALATLVTALFLIAREDRHALPVIMTNIIINNNNNNNNNNNSYSSSNSSAHPSSSAPARHARSYPHLQGDTRRRKLYSFQRLFLRIDGTGRVTGTRSRDDPHTILEITSVDVGVVAIRSLTTGYYLTMNRKGEVYGEREYSVNCRLKERIEENGYNTYASAQWRQRHRAMFISLNANGKPLHGRNTHRRNTNTHFLPITV</sequence>
<gene>
    <name evidence="7" type="ORF">AMELA_G00243030</name>
</gene>
<comment type="subcellular location">
    <subcellularLocation>
        <location evidence="1">Secreted</location>
    </subcellularLocation>
</comment>
<name>A0A7J5ZZX6_AMEME</name>
<dbReference type="EMBL" id="JAAGNN010000022">
    <property type="protein sequence ID" value="KAF4074778.1"/>
    <property type="molecule type" value="Genomic_DNA"/>
</dbReference>
<dbReference type="PANTHER" id="PTHR11486">
    <property type="entry name" value="FIBROBLAST GROWTH FACTOR"/>
    <property type="match status" value="1"/>
</dbReference>
<dbReference type="PRINTS" id="PR00263">
    <property type="entry name" value="HBGFFGF"/>
</dbReference>
<dbReference type="Gene3D" id="2.80.10.50">
    <property type="match status" value="1"/>
</dbReference>
<dbReference type="SMART" id="SM00442">
    <property type="entry name" value="FGF"/>
    <property type="match status" value="1"/>
</dbReference>
<evidence type="ECO:0000256" key="5">
    <source>
        <dbReference type="RuleBase" id="RU049442"/>
    </source>
</evidence>
<organism evidence="7 8">
    <name type="scientific">Ameiurus melas</name>
    <name type="common">Black bullhead</name>
    <name type="synonym">Silurus melas</name>
    <dbReference type="NCBI Taxonomy" id="219545"/>
    <lineage>
        <taxon>Eukaryota</taxon>
        <taxon>Metazoa</taxon>
        <taxon>Chordata</taxon>
        <taxon>Craniata</taxon>
        <taxon>Vertebrata</taxon>
        <taxon>Euteleostomi</taxon>
        <taxon>Actinopterygii</taxon>
        <taxon>Neopterygii</taxon>
        <taxon>Teleostei</taxon>
        <taxon>Ostariophysi</taxon>
        <taxon>Siluriformes</taxon>
        <taxon>Ictaluridae</taxon>
        <taxon>Ameiurus</taxon>
    </lineage>
</organism>
<protein>
    <recommendedName>
        <fullName evidence="5">Fibroblast growth factor</fullName>
        <shortName evidence="5">FGF</shortName>
    </recommendedName>
</protein>
<keyword evidence="3" id="KW-0964">Secreted</keyword>
<dbReference type="FunFam" id="2.80.10.50:FF:000004">
    <property type="entry name" value="Fibroblast growth factor"/>
    <property type="match status" value="1"/>
</dbReference>
<feature type="region of interest" description="Disordered" evidence="6">
    <location>
        <begin position="66"/>
        <end position="94"/>
    </location>
</feature>
<dbReference type="PRINTS" id="PR00262">
    <property type="entry name" value="IL1HBGF"/>
</dbReference>
<evidence type="ECO:0000256" key="6">
    <source>
        <dbReference type="SAM" id="MobiDB-lite"/>
    </source>
</evidence>
<feature type="compositionally biased region" description="Acidic residues" evidence="6">
    <location>
        <begin position="9"/>
        <end position="18"/>
    </location>
</feature>
<dbReference type="SUPFAM" id="SSF50353">
    <property type="entry name" value="Cytokine"/>
    <property type="match status" value="1"/>
</dbReference>